<evidence type="ECO:0000256" key="6">
    <source>
        <dbReference type="ARBA" id="ARBA00022692"/>
    </source>
</evidence>
<evidence type="ECO:0000259" key="12">
    <source>
        <dbReference type="Pfam" id="PF12019"/>
    </source>
</evidence>
<dbReference type="Proteomes" id="UP000298133">
    <property type="component" value="Unassembled WGS sequence"/>
</dbReference>
<reference evidence="13 14" key="1">
    <citation type="submission" date="2019-03" db="EMBL/GenBank/DDBJ databases">
        <title>Draft genome of Gammaproteobacteria bacterium LSUCC0057, a member of the SAR92 clade.</title>
        <authorList>
            <person name="Lanclos V.C."/>
            <person name="Doiron C."/>
            <person name="Henson M.W."/>
            <person name="Thrash J.C."/>
        </authorList>
    </citation>
    <scope>NUCLEOTIDE SEQUENCE [LARGE SCALE GENOMIC DNA]</scope>
    <source>
        <strain evidence="13 14">LSUCC0057</strain>
    </source>
</reference>
<keyword evidence="7 11" id="KW-1133">Transmembrane helix</keyword>
<keyword evidence="14" id="KW-1185">Reference proteome</keyword>
<dbReference type="AlphaFoldDB" id="A0A4Y8UGK0"/>
<feature type="domain" description="General secretion pathway GspH" evidence="12">
    <location>
        <begin position="46"/>
        <end position="155"/>
    </location>
</feature>
<keyword evidence="4" id="KW-0488">Methylation</keyword>
<evidence type="ECO:0000256" key="1">
    <source>
        <dbReference type="ARBA" id="ARBA00004377"/>
    </source>
</evidence>
<dbReference type="SUPFAM" id="SSF54523">
    <property type="entry name" value="Pili subunits"/>
    <property type="match status" value="1"/>
</dbReference>
<comment type="subcellular location">
    <subcellularLocation>
        <location evidence="1">Cell inner membrane</location>
        <topology evidence="1">Single-pass membrane protein</topology>
    </subcellularLocation>
</comment>
<organism evidence="13 14">
    <name type="scientific">Gammaproteobacteria bacterium LSUCC0057</name>
    <dbReference type="NCBI Taxonomy" id="2559237"/>
    <lineage>
        <taxon>Bacteria</taxon>
        <taxon>Pseudomonadati</taxon>
        <taxon>Pseudomonadota</taxon>
        <taxon>Gammaproteobacteria</taxon>
        <taxon>Cellvibrionales</taxon>
        <taxon>Porticoccaceae</taxon>
        <taxon>SAR92 clade</taxon>
    </lineage>
</organism>
<dbReference type="InterPro" id="IPR045584">
    <property type="entry name" value="Pilin-like"/>
</dbReference>
<evidence type="ECO:0000256" key="2">
    <source>
        <dbReference type="ARBA" id="ARBA00021549"/>
    </source>
</evidence>
<dbReference type="GO" id="GO:0015628">
    <property type="term" value="P:protein secretion by the type II secretion system"/>
    <property type="evidence" value="ECO:0007669"/>
    <property type="project" value="InterPro"/>
</dbReference>
<keyword evidence="5" id="KW-0997">Cell inner membrane</keyword>
<protein>
    <recommendedName>
        <fullName evidence="2">Type II secretion system protein H</fullName>
    </recommendedName>
    <alternativeName>
        <fullName evidence="10">General secretion pathway protein H</fullName>
    </alternativeName>
</protein>
<name>A0A4Y8UGK0_9GAMM</name>
<evidence type="ECO:0000256" key="9">
    <source>
        <dbReference type="ARBA" id="ARBA00025772"/>
    </source>
</evidence>
<evidence type="ECO:0000256" key="4">
    <source>
        <dbReference type="ARBA" id="ARBA00022481"/>
    </source>
</evidence>
<comment type="caution">
    <text evidence="13">The sequence shown here is derived from an EMBL/GenBank/DDBJ whole genome shotgun (WGS) entry which is preliminary data.</text>
</comment>
<evidence type="ECO:0000256" key="5">
    <source>
        <dbReference type="ARBA" id="ARBA00022519"/>
    </source>
</evidence>
<dbReference type="GO" id="GO:0015627">
    <property type="term" value="C:type II protein secretion system complex"/>
    <property type="evidence" value="ECO:0007669"/>
    <property type="project" value="InterPro"/>
</dbReference>
<evidence type="ECO:0000256" key="3">
    <source>
        <dbReference type="ARBA" id="ARBA00022475"/>
    </source>
</evidence>
<sequence length="170" mass="18407">MVRLNRHQQGLSLLELLVTLTIAVALLLGVLPSFNQWIDDRRLHSAAGSLLDALRLVRSEAINSGYSAGLIIADDGPVAVEWVTAQSSECTAELRCLRWRSAADIAVARRDLAVDQLHYQATGRPLEDGAEPVCFTLQKVGSDLIAYTVRLRPTGVPVLVVPAVQQTPCA</sequence>
<dbReference type="Gene3D" id="3.55.40.10">
    <property type="entry name" value="minor pseudopilin epsh domain"/>
    <property type="match status" value="1"/>
</dbReference>
<dbReference type="InterPro" id="IPR012902">
    <property type="entry name" value="N_methyl_site"/>
</dbReference>
<evidence type="ECO:0000313" key="14">
    <source>
        <dbReference type="Proteomes" id="UP000298133"/>
    </source>
</evidence>
<evidence type="ECO:0000256" key="10">
    <source>
        <dbReference type="ARBA" id="ARBA00030775"/>
    </source>
</evidence>
<dbReference type="InterPro" id="IPR022346">
    <property type="entry name" value="T2SS_GspH"/>
</dbReference>
<accession>A0A4Y8UGK0</accession>
<dbReference type="GO" id="GO:0005886">
    <property type="term" value="C:plasma membrane"/>
    <property type="evidence" value="ECO:0007669"/>
    <property type="project" value="UniProtKB-SubCell"/>
</dbReference>
<evidence type="ECO:0000256" key="7">
    <source>
        <dbReference type="ARBA" id="ARBA00022989"/>
    </source>
</evidence>
<dbReference type="Pfam" id="PF12019">
    <property type="entry name" value="GspH"/>
    <property type="match status" value="1"/>
</dbReference>
<gene>
    <name evidence="13" type="ORF">E3W66_08655</name>
</gene>
<feature type="transmembrane region" description="Helical" evidence="11">
    <location>
        <begin position="12"/>
        <end position="34"/>
    </location>
</feature>
<evidence type="ECO:0000313" key="13">
    <source>
        <dbReference type="EMBL" id="TFH67538.1"/>
    </source>
</evidence>
<evidence type="ECO:0000256" key="8">
    <source>
        <dbReference type="ARBA" id="ARBA00023136"/>
    </source>
</evidence>
<dbReference type="Pfam" id="PF07963">
    <property type="entry name" value="N_methyl"/>
    <property type="match status" value="1"/>
</dbReference>
<keyword evidence="3" id="KW-1003">Cell membrane</keyword>
<proteinExistence type="inferred from homology"/>
<keyword evidence="8 11" id="KW-0472">Membrane</keyword>
<evidence type="ECO:0000256" key="11">
    <source>
        <dbReference type="SAM" id="Phobius"/>
    </source>
</evidence>
<dbReference type="PROSITE" id="PS00409">
    <property type="entry name" value="PROKAR_NTER_METHYL"/>
    <property type="match status" value="1"/>
</dbReference>
<dbReference type="EMBL" id="SPIA01000003">
    <property type="protein sequence ID" value="TFH67538.1"/>
    <property type="molecule type" value="Genomic_DNA"/>
</dbReference>
<comment type="similarity">
    <text evidence="9">Belongs to the GSP H family.</text>
</comment>
<keyword evidence="6 11" id="KW-0812">Transmembrane</keyword>